<protein>
    <submittedName>
        <fullName evidence="4">DUF4142 domain-containing protein</fullName>
    </submittedName>
</protein>
<dbReference type="PANTHER" id="PTHR38593:SF1">
    <property type="entry name" value="BLR2558 PROTEIN"/>
    <property type="match status" value="1"/>
</dbReference>
<dbReference type="AlphaFoldDB" id="A0A9X3YTL8"/>
<dbReference type="Pfam" id="PF13628">
    <property type="entry name" value="DUF4142"/>
    <property type="match status" value="1"/>
</dbReference>
<comment type="caution">
    <text evidence="4">The sequence shown here is derived from an EMBL/GenBank/DDBJ whole genome shotgun (WGS) entry which is preliminary data.</text>
</comment>
<dbReference type="InterPro" id="IPR012347">
    <property type="entry name" value="Ferritin-like"/>
</dbReference>
<sequence>MNTRIARTLAFAALAAASSAYAGDLSPKDTQFVTKAAVAGLSEVEQSKLALERSANPKIKSYADKMVTDHGGANRKLEKLAQENGWMLPSAPDADAKAKIDALAQTQGDAFDRQYALNMKADHDAAVALFRDAAKNADASALRGFATDTLPTLEQHRKESGELPPAARRN</sequence>
<name>A0A9X3YTL8_9GAMM</name>
<keyword evidence="5" id="KW-1185">Reference proteome</keyword>
<evidence type="ECO:0000313" key="4">
    <source>
        <dbReference type="EMBL" id="MDC8016096.1"/>
    </source>
</evidence>
<feature type="region of interest" description="Disordered" evidence="1">
    <location>
        <begin position="150"/>
        <end position="170"/>
    </location>
</feature>
<proteinExistence type="predicted"/>
<gene>
    <name evidence="4" type="ORF">OD750_026520</name>
</gene>
<dbReference type="RefSeq" id="WP_263542616.1">
    <property type="nucleotide sequence ID" value="NZ_JAOVZO020000023.1"/>
</dbReference>
<evidence type="ECO:0000313" key="5">
    <source>
        <dbReference type="Proteomes" id="UP001139971"/>
    </source>
</evidence>
<feature type="signal peptide" evidence="2">
    <location>
        <begin position="1"/>
        <end position="22"/>
    </location>
</feature>
<accession>A0A9X3YTL8</accession>
<keyword evidence="2" id="KW-0732">Signal</keyword>
<feature type="chain" id="PRO_5040744734" evidence="2">
    <location>
        <begin position="23"/>
        <end position="170"/>
    </location>
</feature>
<dbReference type="InterPro" id="IPR025419">
    <property type="entry name" value="DUF4142"/>
</dbReference>
<dbReference type="PANTHER" id="PTHR38593">
    <property type="entry name" value="BLR2558 PROTEIN"/>
    <property type="match status" value="1"/>
</dbReference>
<evidence type="ECO:0000259" key="3">
    <source>
        <dbReference type="Pfam" id="PF13628"/>
    </source>
</evidence>
<evidence type="ECO:0000256" key="1">
    <source>
        <dbReference type="SAM" id="MobiDB-lite"/>
    </source>
</evidence>
<evidence type="ECO:0000256" key="2">
    <source>
        <dbReference type="SAM" id="SignalP"/>
    </source>
</evidence>
<organism evidence="4 5">
    <name type="scientific">Tahibacter soli</name>
    <dbReference type="NCBI Taxonomy" id="2983605"/>
    <lineage>
        <taxon>Bacteria</taxon>
        <taxon>Pseudomonadati</taxon>
        <taxon>Pseudomonadota</taxon>
        <taxon>Gammaproteobacteria</taxon>
        <taxon>Lysobacterales</taxon>
        <taxon>Rhodanobacteraceae</taxon>
        <taxon>Tahibacter</taxon>
    </lineage>
</organism>
<dbReference type="Proteomes" id="UP001139971">
    <property type="component" value="Unassembled WGS sequence"/>
</dbReference>
<reference evidence="4" key="1">
    <citation type="submission" date="2023-02" db="EMBL/GenBank/DDBJ databases">
        <title>Tahibacter soli sp. nov. isolated from soil.</title>
        <authorList>
            <person name="Baek J.H."/>
            <person name="Lee J.K."/>
            <person name="Choi D.G."/>
            <person name="Jeon C.O."/>
        </authorList>
    </citation>
    <scope>NUCLEOTIDE SEQUENCE</scope>
    <source>
        <strain evidence="4">BL</strain>
    </source>
</reference>
<dbReference type="EMBL" id="JAOVZO020000023">
    <property type="protein sequence ID" value="MDC8016096.1"/>
    <property type="molecule type" value="Genomic_DNA"/>
</dbReference>
<dbReference type="Gene3D" id="1.20.1260.10">
    <property type="match status" value="1"/>
</dbReference>
<feature type="domain" description="DUF4142" evidence="3">
    <location>
        <begin position="28"/>
        <end position="160"/>
    </location>
</feature>